<proteinExistence type="predicted"/>
<evidence type="ECO:0000256" key="1">
    <source>
        <dbReference type="SAM" id="MobiDB-lite"/>
    </source>
</evidence>
<dbReference type="AlphaFoldDB" id="A0A291GU86"/>
<protein>
    <submittedName>
        <fullName evidence="2">Uncharacterized protein</fullName>
    </submittedName>
</protein>
<name>A0A291GU86_9MICO</name>
<feature type="region of interest" description="Disordered" evidence="1">
    <location>
        <begin position="95"/>
        <end position="116"/>
    </location>
</feature>
<organism evidence="2 3">
    <name type="scientific">Brachybacterium ginsengisoli</name>
    <dbReference type="NCBI Taxonomy" id="1331682"/>
    <lineage>
        <taxon>Bacteria</taxon>
        <taxon>Bacillati</taxon>
        <taxon>Actinomycetota</taxon>
        <taxon>Actinomycetes</taxon>
        <taxon>Micrococcales</taxon>
        <taxon>Dermabacteraceae</taxon>
        <taxon>Brachybacterium</taxon>
    </lineage>
</organism>
<dbReference type="Proteomes" id="UP000217889">
    <property type="component" value="Chromosome"/>
</dbReference>
<dbReference type="KEGG" id="bgg:CFK41_02315"/>
<gene>
    <name evidence="2" type="ORF">CFK41_02315</name>
</gene>
<keyword evidence="3" id="KW-1185">Reference proteome</keyword>
<sequence>MRGPGRAETAIEAFIVARGDPTVTDVVVYPRYVLFTAPTSPGASTYDSFQVRGGRLTRTGPSSIQPDAVAEFSVEDIAWGAIPALHEQLGEAMQADGGELGGARRQAGVQRSSRDGGPTRISVLLYDAYRDGTLIADQDGTVLEIS</sequence>
<evidence type="ECO:0000313" key="2">
    <source>
        <dbReference type="EMBL" id="ATG53740.1"/>
    </source>
</evidence>
<accession>A0A291GU86</accession>
<evidence type="ECO:0000313" key="3">
    <source>
        <dbReference type="Proteomes" id="UP000217889"/>
    </source>
</evidence>
<dbReference type="EMBL" id="CP023564">
    <property type="protein sequence ID" value="ATG53740.1"/>
    <property type="molecule type" value="Genomic_DNA"/>
</dbReference>
<reference evidence="2 3" key="1">
    <citation type="journal article" date="2014" name="Int. J. Syst. Evol. Microbiol.">
        <title>Brachybacterium ginsengisoli sp. nov., isolated from soil of a ginseng field.</title>
        <authorList>
            <person name="Hoang V.A."/>
            <person name="Kim Y.J."/>
            <person name="Nguyen N.L."/>
            <person name="Yang D.C."/>
        </authorList>
    </citation>
    <scope>NUCLEOTIDE SEQUENCE [LARGE SCALE GENOMIC DNA]</scope>
    <source>
        <strain evidence="2 3">DCY80</strain>
    </source>
</reference>